<sequence>MNARLSGDEKRGGACGTDNAGLTTSTGPRPRRRPPVPEESHLLKNAAIALAAAGTLLLASCGSSTAPSGGGRSVVDAAPCARSTAPEAQGMPSTERIFGWIEDLVGIGYRRTGTLEGEKAAAYVKCQFESLGLQDVHYETAKSWNWSATRSRLKVNGEAVDSFPVAHTYVTLDQPSVFSTGPDGLTAEIVDVGAGVPLQSVQGKIVMFDLKFLMPPALLALQIEFLWDPGLTTLEPTLVIGNPFVTSYATAVERAMEGGAVGFIGVLSDYFDSNKYYNEFYRRTQVTIPGVWVTKKEGARIRQMMGGGNRSANLVMEGFRKEATGRAVVGFLPGKSKDTIMVQSHHDSVFYGAVEDGSGTAAVLAQAQYYASQPAESRQKTMMFATFDTHFSGYQVHREFVRKYVIDKETPYNIVANVTLEHIGKQGIKGADDQLEITDKPELRAIIENMGPTLKLGMINSVIRHDLRRTALISGHVLCPIGALPTDAGFICAAGVPTASLIAGPNYLYDAADTLDKVAKDDLVPVTKVFIDLIDAIDATPTALIGLPLKSPLYESGAQD</sequence>
<comment type="caution">
    <text evidence="23">The sequence shown here is derived from an EMBL/GenBank/DDBJ whole genome shotgun (WGS) entry which is preliminary data.</text>
</comment>
<gene>
    <name evidence="23" type="ORF">C3942_09645</name>
</gene>
<evidence type="ECO:0000256" key="8">
    <source>
        <dbReference type="ARBA" id="ARBA00022670"/>
    </source>
</evidence>
<protein>
    <recommendedName>
        <fullName evidence="5">Carboxypeptidase Q</fullName>
    </recommendedName>
    <alternativeName>
        <fullName evidence="20">Plasma glutamate carboxypeptidase</fullName>
    </alternativeName>
</protein>
<name>A0A2S5TH58_9GAMM</name>
<evidence type="ECO:0000256" key="20">
    <source>
        <dbReference type="ARBA" id="ARBA00033328"/>
    </source>
</evidence>
<keyword evidence="18" id="KW-0458">Lysosome</keyword>
<dbReference type="OrthoDB" id="7052730at2"/>
<dbReference type="SUPFAM" id="SSF53187">
    <property type="entry name" value="Zn-dependent exopeptidases"/>
    <property type="match status" value="1"/>
</dbReference>
<evidence type="ECO:0000256" key="14">
    <source>
        <dbReference type="ARBA" id="ARBA00023034"/>
    </source>
</evidence>
<dbReference type="GO" id="GO:0046872">
    <property type="term" value="F:metal ion binding"/>
    <property type="evidence" value="ECO:0007669"/>
    <property type="project" value="UniProtKB-KW"/>
</dbReference>
<dbReference type="GO" id="GO:0005576">
    <property type="term" value="C:extracellular region"/>
    <property type="evidence" value="ECO:0007669"/>
    <property type="project" value="UniProtKB-SubCell"/>
</dbReference>
<evidence type="ECO:0000313" key="24">
    <source>
        <dbReference type="Proteomes" id="UP000238220"/>
    </source>
</evidence>
<dbReference type="InterPro" id="IPR007484">
    <property type="entry name" value="Peptidase_M28"/>
</dbReference>
<dbReference type="GO" id="GO:0004180">
    <property type="term" value="F:carboxypeptidase activity"/>
    <property type="evidence" value="ECO:0007669"/>
    <property type="project" value="UniProtKB-KW"/>
</dbReference>
<evidence type="ECO:0000256" key="13">
    <source>
        <dbReference type="ARBA" id="ARBA00022833"/>
    </source>
</evidence>
<evidence type="ECO:0000256" key="17">
    <source>
        <dbReference type="ARBA" id="ARBA00023180"/>
    </source>
</evidence>
<keyword evidence="11" id="KW-0378">Hydrolase</keyword>
<evidence type="ECO:0000256" key="3">
    <source>
        <dbReference type="ARBA" id="ARBA00004555"/>
    </source>
</evidence>
<proteinExistence type="predicted"/>
<feature type="region of interest" description="Disordered" evidence="21">
    <location>
        <begin position="1"/>
        <end position="37"/>
    </location>
</feature>
<evidence type="ECO:0000256" key="11">
    <source>
        <dbReference type="ARBA" id="ARBA00022801"/>
    </source>
</evidence>
<evidence type="ECO:0000256" key="9">
    <source>
        <dbReference type="ARBA" id="ARBA00022723"/>
    </source>
</evidence>
<keyword evidence="24" id="KW-1185">Reference proteome</keyword>
<dbReference type="Gene3D" id="3.40.630.10">
    <property type="entry name" value="Zn peptidases"/>
    <property type="match status" value="1"/>
</dbReference>
<keyword evidence="12" id="KW-0256">Endoplasmic reticulum</keyword>
<reference evidence="23 24" key="1">
    <citation type="submission" date="2018-02" db="EMBL/GenBank/DDBJ databases">
        <title>Genome sequencing of Solimonas sp. HR-BB.</title>
        <authorList>
            <person name="Lee Y."/>
            <person name="Jeon C.O."/>
        </authorList>
    </citation>
    <scope>NUCLEOTIDE SEQUENCE [LARGE SCALE GENOMIC DNA]</scope>
    <source>
        <strain evidence="23 24">HR-BB</strain>
    </source>
</reference>
<evidence type="ECO:0000256" key="21">
    <source>
        <dbReference type="SAM" id="MobiDB-lite"/>
    </source>
</evidence>
<dbReference type="GO" id="GO:0006508">
    <property type="term" value="P:proteolysis"/>
    <property type="evidence" value="ECO:0007669"/>
    <property type="project" value="UniProtKB-KW"/>
</dbReference>
<comment type="subunit">
    <text evidence="19">Homodimer. The monomeric form is inactive while the homodimer is active.</text>
</comment>
<keyword evidence="16" id="KW-0865">Zymogen</keyword>
<evidence type="ECO:0000256" key="16">
    <source>
        <dbReference type="ARBA" id="ARBA00023145"/>
    </source>
</evidence>
<comment type="subcellular location">
    <subcellularLocation>
        <location evidence="1">Endoplasmic reticulum</location>
    </subcellularLocation>
    <subcellularLocation>
        <location evidence="3">Golgi apparatus</location>
    </subcellularLocation>
    <subcellularLocation>
        <location evidence="2">Lysosome</location>
    </subcellularLocation>
    <subcellularLocation>
        <location evidence="4">Secreted</location>
    </subcellularLocation>
</comment>
<evidence type="ECO:0000256" key="15">
    <source>
        <dbReference type="ARBA" id="ARBA00023049"/>
    </source>
</evidence>
<keyword evidence="17" id="KW-0325">Glycoprotein</keyword>
<evidence type="ECO:0000256" key="5">
    <source>
        <dbReference type="ARBA" id="ARBA00014116"/>
    </source>
</evidence>
<evidence type="ECO:0000256" key="1">
    <source>
        <dbReference type="ARBA" id="ARBA00004240"/>
    </source>
</evidence>
<dbReference type="EMBL" id="PSNW01000004">
    <property type="protein sequence ID" value="PPE74282.1"/>
    <property type="molecule type" value="Genomic_DNA"/>
</dbReference>
<evidence type="ECO:0000256" key="12">
    <source>
        <dbReference type="ARBA" id="ARBA00022824"/>
    </source>
</evidence>
<keyword evidence="14" id="KW-0333">Golgi apparatus</keyword>
<feature type="domain" description="Peptidase M28" evidence="22">
    <location>
        <begin position="328"/>
        <end position="524"/>
    </location>
</feature>
<keyword evidence="10" id="KW-0732">Signal</keyword>
<dbReference type="PANTHER" id="PTHR12053:SF3">
    <property type="entry name" value="CARBOXYPEPTIDASE Q"/>
    <property type="match status" value="1"/>
</dbReference>
<keyword evidence="15" id="KW-0482">Metalloprotease</keyword>
<evidence type="ECO:0000259" key="22">
    <source>
        <dbReference type="Pfam" id="PF04389"/>
    </source>
</evidence>
<dbReference type="InterPro" id="IPR039866">
    <property type="entry name" value="CPQ"/>
</dbReference>
<evidence type="ECO:0000256" key="4">
    <source>
        <dbReference type="ARBA" id="ARBA00004613"/>
    </source>
</evidence>
<evidence type="ECO:0000256" key="2">
    <source>
        <dbReference type="ARBA" id="ARBA00004371"/>
    </source>
</evidence>
<evidence type="ECO:0000256" key="6">
    <source>
        <dbReference type="ARBA" id="ARBA00022525"/>
    </source>
</evidence>
<evidence type="ECO:0000256" key="19">
    <source>
        <dbReference type="ARBA" id="ARBA00025833"/>
    </source>
</evidence>
<dbReference type="GO" id="GO:0070573">
    <property type="term" value="F:metallodipeptidase activity"/>
    <property type="evidence" value="ECO:0007669"/>
    <property type="project" value="InterPro"/>
</dbReference>
<evidence type="ECO:0000256" key="7">
    <source>
        <dbReference type="ARBA" id="ARBA00022645"/>
    </source>
</evidence>
<keyword evidence="13" id="KW-0862">Zinc</keyword>
<accession>A0A2S5TH58</accession>
<dbReference type="PANTHER" id="PTHR12053">
    <property type="entry name" value="PROTEASE FAMILY M28 PLASMA GLUTAMATE CARBOXYPEPTIDASE-RELATED"/>
    <property type="match status" value="1"/>
</dbReference>
<dbReference type="AlphaFoldDB" id="A0A2S5TH58"/>
<evidence type="ECO:0000313" key="23">
    <source>
        <dbReference type="EMBL" id="PPE74282.1"/>
    </source>
</evidence>
<keyword evidence="6" id="KW-0964">Secreted</keyword>
<dbReference type="Gene3D" id="3.50.30.30">
    <property type="match status" value="1"/>
</dbReference>
<keyword evidence="9" id="KW-0479">Metal-binding</keyword>
<evidence type="ECO:0000256" key="18">
    <source>
        <dbReference type="ARBA" id="ARBA00023228"/>
    </source>
</evidence>
<dbReference type="Proteomes" id="UP000238220">
    <property type="component" value="Unassembled WGS sequence"/>
</dbReference>
<evidence type="ECO:0000256" key="10">
    <source>
        <dbReference type="ARBA" id="ARBA00022729"/>
    </source>
</evidence>
<keyword evidence="8" id="KW-0645">Protease</keyword>
<dbReference type="Pfam" id="PF04389">
    <property type="entry name" value="Peptidase_M28"/>
    <property type="match status" value="1"/>
</dbReference>
<feature type="compositionally biased region" description="Basic and acidic residues" evidence="21">
    <location>
        <begin position="1"/>
        <end position="12"/>
    </location>
</feature>
<keyword evidence="7" id="KW-0121">Carboxypeptidase</keyword>
<dbReference type="GO" id="GO:0005764">
    <property type="term" value="C:lysosome"/>
    <property type="evidence" value="ECO:0007669"/>
    <property type="project" value="UniProtKB-SubCell"/>
</dbReference>
<organism evidence="23 24">
    <name type="scientific">Solimonas fluminis</name>
    <dbReference type="NCBI Taxonomy" id="2086571"/>
    <lineage>
        <taxon>Bacteria</taxon>
        <taxon>Pseudomonadati</taxon>
        <taxon>Pseudomonadota</taxon>
        <taxon>Gammaproteobacteria</taxon>
        <taxon>Nevskiales</taxon>
        <taxon>Nevskiaceae</taxon>
        <taxon>Solimonas</taxon>
    </lineage>
</organism>